<reference evidence="8 9" key="1">
    <citation type="submission" date="2018-03" db="EMBL/GenBank/DDBJ databases">
        <title>A gene transfer event suggests a long-term partnership between eustigmatophyte algae and a novel lineage of endosymbiotic bacteria.</title>
        <authorList>
            <person name="Yurchenko T."/>
            <person name="Sevcikova T."/>
            <person name="Pribyl P."/>
            <person name="El Karkouri K."/>
            <person name="Klimes V."/>
            <person name="Amaral R."/>
            <person name="Zbrankova V."/>
            <person name="Kim E."/>
            <person name="Raoult D."/>
            <person name="Santos L.M.A."/>
            <person name="Elias M."/>
        </authorList>
    </citation>
    <scope>NUCLEOTIDE SEQUENCE [LARGE SCALE GENOMIC DNA]</scope>
    <source>
        <strain evidence="8">CCALA 838</strain>
    </source>
</reference>
<evidence type="ECO:0000313" key="9">
    <source>
        <dbReference type="Proteomes" id="UP000241762"/>
    </source>
</evidence>
<dbReference type="RefSeq" id="WP_106874266.1">
    <property type="nucleotide sequence ID" value="NZ_CP027845.1"/>
</dbReference>
<dbReference type="AlphaFoldDB" id="A0A2P1P808"/>
<dbReference type="GO" id="GO:0003677">
    <property type="term" value="F:DNA binding"/>
    <property type="evidence" value="ECO:0007669"/>
    <property type="project" value="UniProtKB-UniRule"/>
</dbReference>
<dbReference type="InterPro" id="IPR050090">
    <property type="entry name" value="Tyrosine_recombinase_XerCD"/>
</dbReference>
<dbReference type="PANTHER" id="PTHR30349:SF41">
    <property type="entry name" value="INTEGRASE_RECOMBINASE PROTEIN MJ0367-RELATED"/>
    <property type="match status" value="1"/>
</dbReference>
<feature type="domain" description="Tyr recombinase" evidence="6">
    <location>
        <begin position="113"/>
        <end position="297"/>
    </location>
</feature>
<feature type="domain" description="Core-binding (CB)" evidence="7">
    <location>
        <begin position="2"/>
        <end position="92"/>
    </location>
</feature>
<dbReference type="InterPro" id="IPR010998">
    <property type="entry name" value="Integrase_recombinase_N"/>
</dbReference>
<evidence type="ECO:0000256" key="5">
    <source>
        <dbReference type="PROSITE-ProRule" id="PRU01248"/>
    </source>
</evidence>
<dbReference type="GO" id="GO:0006310">
    <property type="term" value="P:DNA recombination"/>
    <property type="evidence" value="ECO:0007669"/>
    <property type="project" value="UniProtKB-KW"/>
</dbReference>
<name>A0A2P1P808_9RICK</name>
<dbReference type="GO" id="GO:0015074">
    <property type="term" value="P:DNA integration"/>
    <property type="evidence" value="ECO:0007669"/>
    <property type="project" value="UniProtKB-KW"/>
</dbReference>
<dbReference type="Gene3D" id="1.10.443.10">
    <property type="entry name" value="Intergrase catalytic core"/>
    <property type="match status" value="1"/>
</dbReference>
<comment type="similarity">
    <text evidence="1">Belongs to the 'phage' integrase family.</text>
</comment>
<dbReference type="OrthoDB" id="9801717at2"/>
<evidence type="ECO:0000256" key="2">
    <source>
        <dbReference type="ARBA" id="ARBA00022908"/>
    </source>
</evidence>
<dbReference type="InterPro" id="IPR004107">
    <property type="entry name" value="Integrase_SAM-like_N"/>
</dbReference>
<protein>
    <submittedName>
        <fullName evidence="8">Site-specific tyrosine recombinase XerC</fullName>
    </submittedName>
</protein>
<dbReference type="InterPro" id="IPR002104">
    <property type="entry name" value="Integrase_catalytic"/>
</dbReference>
<proteinExistence type="inferred from homology"/>
<organism evidence="8 9">
    <name type="scientific">Candidatus Phycorickettsia trachydisci</name>
    <dbReference type="NCBI Taxonomy" id="2115978"/>
    <lineage>
        <taxon>Bacteria</taxon>
        <taxon>Pseudomonadati</taxon>
        <taxon>Pseudomonadota</taxon>
        <taxon>Alphaproteobacteria</taxon>
        <taxon>Rickettsiales</taxon>
        <taxon>Rickettsiaceae</taxon>
        <taxon>Candidatus Phycorickettsia</taxon>
    </lineage>
</organism>
<keyword evidence="3 5" id="KW-0238">DNA-binding</keyword>
<dbReference type="Proteomes" id="UP000241762">
    <property type="component" value="Chromosome"/>
</dbReference>
<evidence type="ECO:0000259" key="7">
    <source>
        <dbReference type="PROSITE" id="PS51900"/>
    </source>
</evidence>
<keyword evidence="9" id="KW-1185">Reference proteome</keyword>
<dbReference type="Pfam" id="PF00589">
    <property type="entry name" value="Phage_integrase"/>
    <property type="match status" value="1"/>
</dbReference>
<evidence type="ECO:0000256" key="3">
    <source>
        <dbReference type="ARBA" id="ARBA00023125"/>
    </source>
</evidence>
<dbReference type="SUPFAM" id="SSF47823">
    <property type="entry name" value="lambda integrase-like, N-terminal domain"/>
    <property type="match status" value="1"/>
</dbReference>
<dbReference type="InterPro" id="IPR044068">
    <property type="entry name" value="CB"/>
</dbReference>
<dbReference type="InterPro" id="IPR013762">
    <property type="entry name" value="Integrase-like_cat_sf"/>
</dbReference>
<dbReference type="PROSITE" id="PS51900">
    <property type="entry name" value="CB"/>
    <property type="match status" value="1"/>
</dbReference>
<dbReference type="KEGG" id="ptc:phytr_4520"/>
<dbReference type="EMBL" id="CP027845">
    <property type="protein sequence ID" value="AVP87402.1"/>
    <property type="molecule type" value="Genomic_DNA"/>
</dbReference>
<dbReference type="Pfam" id="PF02899">
    <property type="entry name" value="Phage_int_SAM_1"/>
    <property type="match status" value="1"/>
</dbReference>
<dbReference type="PANTHER" id="PTHR30349">
    <property type="entry name" value="PHAGE INTEGRASE-RELATED"/>
    <property type="match status" value="1"/>
</dbReference>
<gene>
    <name evidence="8" type="ORF">phytr_4520</name>
</gene>
<dbReference type="Gene3D" id="1.10.150.130">
    <property type="match status" value="1"/>
</dbReference>
<keyword evidence="4" id="KW-0233">DNA recombination</keyword>
<dbReference type="PROSITE" id="PS51898">
    <property type="entry name" value="TYR_RECOMBINASE"/>
    <property type="match status" value="1"/>
</dbReference>
<dbReference type="InterPro" id="IPR011010">
    <property type="entry name" value="DNA_brk_join_enz"/>
</dbReference>
<accession>A0A2P1P808</accession>
<evidence type="ECO:0000256" key="1">
    <source>
        <dbReference type="ARBA" id="ARBA00008857"/>
    </source>
</evidence>
<dbReference type="SUPFAM" id="SSF56349">
    <property type="entry name" value="DNA breaking-rejoining enzymes"/>
    <property type="match status" value="1"/>
</dbReference>
<sequence>MEEINKLIKSWIKHLTLVKNYSSNTILAYQKDIEDFLNFLKSYKDGLELKVLINLDVLSFRSWIANRKMKNYNNHSTCRAISSIKSFYKFLAKYHNYVNPSISSIKGPRKVDLLPKALLNKEVQSAIDSIAHLDNKEPEWVKNRNQAILVLMYATGMRISESLSLSKNSFNGNVIKVLGKGGKERCLPMLPVVKKYIDSYLQSLPWEIGGPNEPIFRGVKGKKLASAVFARQLVNLRRTIGLPEHCSSHALRHSFATHLLENTGDLRSVQELLGHSNVSSTQKYTKINLDYLKKVYANSHPFSQKR</sequence>
<keyword evidence="2" id="KW-0229">DNA integration</keyword>
<evidence type="ECO:0000313" key="8">
    <source>
        <dbReference type="EMBL" id="AVP87402.1"/>
    </source>
</evidence>
<evidence type="ECO:0000259" key="6">
    <source>
        <dbReference type="PROSITE" id="PS51898"/>
    </source>
</evidence>
<evidence type="ECO:0000256" key="4">
    <source>
        <dbReference type="ARBA" id="ARBA00023172"/>
    </source>
</evidence>